<gene>
    <name evidence="1" type="ORF">CBR_g50628</name>
</gene>
<organism evidence="1 2">
    <name type="scientific">Chara braunii</name>
    <name type="common">Braun's stonewort</name>
    <dbReference type="NCBI Taxonomy" id="69332"/>
    <lineage>
        <taxon>Eukaryota</taxon>
        <taxon>Viridiplantae</taxon>
        <taxon>Streptophyta</taxon>
        <taxon>Charophyceae</taxon>
        <taxon>Charales</taxon>
        <taxon>Characeae</taxon>
        <taxon>Chara</taxon>
    </lineage>
</organism>
<dbReference type="OrthoDB" id="2019760at2759"/>
<dbReference type="EMBL" id="BFEA01000807">
    <property type="protein sequence ID" value="GBG90380.1"/>
    <property type="molecule type" value="Genomic_DNA"/>
</dbReference>
<dbReference type="Pfam" id="PF13344">
    <property type="entry name" value="Hydrolase_6"/>
    <property type="match status" value="1"/>
</dbReference>
<dbReference type="InterPro" id="IPR036412">
    <property type="entry name" value="HAD-like_sf"/>
</dbReference>
<dbReference type="SUPFAM" id="SSF56784">
    <property type="entry name" value="HAD-like"/>
    <property type="match status" value="1"/>
</dbReference>
<proteinExistence type="predicted"/>
<dbReference type="GO" id="GO:0016791">
    <property type="term" value="F:phosphatase activity"/>
    <property type="evidence" value="ECO:0007669"/>
    <property type="project" value="TreeGrafter"/>
</dbReference>
<name>A0A388M770_CHABU</name>
<dbReference type="Gramene" id="GBG90380">
    <property type="protein sequence ID" value="GBG90380"/>
    <property type="gene ID" value="CBR_g50628"/>
</dbReference>
<accession>A0A388M770</accession>
<dbReference type="AlphaFoldDB" id="A0A388M770"/>
<dbReference type="Gene3D" id="3.40.50.1000">
    <property type="entry name" value="HAD superfamily/HAD-like"/>
    <property type="match status" value="2"/>
</dbReference>
<keyword evidence="2" id="KW-1185">Reference proteome</keyword>
<dbReference type="PANTHER" id="PTHR19288">
    <property type="entry name" value="4-NITROPHENYLPHOSPHATASE-RELATED"/>
    <property type="match status" value="1"/>
</dbReference>
<evidence type="ECO:0000313" key="2">
    <source>
        <dbReference type="Proteomes" id="UP000265515"/>
    </source>
</evidence>
<dbReference type="InterPro" id="IPR006357">
    <property type="entry name" value="HAD-SF_hydro_IIA"/>
</dbReference>
<dbReference type="NCBIfam" id="TIGR01460">
    <property type="entry name" value="HAD-SF-IIA"/>
    <property type="match status" value="1"/>
</dbReference>
<dbReference type="STRING" id="69332.A0A388M770"/>
<sequence length="604" mass="65588">MRGKVVVGRHTSHLQLIYGHFNLSSAAEGSAAAPASEAGPAEWRNGYNSLVDKVSGTSCSNYGICHDFQARYPWRSLVDQQKIAGKDFCTCTVHHISYRGDPHPAPPSSSRWMWRNRLQEEDRCSHHGNVKLIPGCNPGPDAMHLVQKRCPLPLVLFPAADANRSPGPGVVELVQRRCPAPLLLFPTASANRNPGSRVVDLVKKSCPPESNHFPVLPSPLTSTTPTLSSFAAPEPAARLWLHRLLRFYSNSSPVAFDVKHRDRNCTCAARPRSLGDARRKILRKEGFIIDMDGVVYHGNKLLRGVAEFVSWMQENGKKFLFLTNSSERTPQELQQKLARLGIEVESHHFYTAGQATGAFLSSQKPQGTAFVIGEPGLLNALYNAGYSVNDVSPDYVVVGETRSYNYEKIEHAVHLVLNGAKLVGTNCDKTDPSPTYPGEVIPAAGSLITPIERACGVSPYFVGKPNPLMMRSALAVLGCRRRQTIIIGDRMDTDILGDVEAAMLVDGVQEALDQEGEEEQYMKGDNDGCPHNKAASVLLDDKDEEELGGGLGASLEGGLIRDGCAGREAGACAMMAAVKRKGGDGIGAATATAKRMRQIRMDET</sequence>
<dbReference type="Proteomes" id="UP000265515">
    <property type="component" value="Unassembled WGS sequence"/>
</dbReference>
<reference evidence="1 2" key="1">
    <citation type="journal article" date="2018" name="Cell">
        <title>The Chara Genome: Secondary Complexity and Implications for Plant Terrestrialization.</title>
        <authorList>
            <person name="Nishiyama T."/>
            <person name="Sakayama H."/>
            <person name="Vries J.D."/>
            <person name="Buschmann H."/>
            <person name="Saint-Marcoux D."/>
            <person name="Ullrich K.K."/>
            <person name="Haas F.B."/>
            <person name="Vanderstraeten L."/>
            <person name="Becker D."/>
            <person name="Lang D."/>
            <person name="Vosolsobe S."/>
            <person name="Rombauts S."/>
            <person name="Wilhelmsson P.K.I."/>
            <person name="Janitza P."/>
            <person name="Kern R."/>
            <person name="Heyl A."/>
            <person name="Rumpler F."/>
            <person name="Villalobos L.I.A.C."/>
            <person name="Clay J.M."/>
            <person name="Skokan R."/>
            <person name="Toyoda A."/>
            <person name="Suzuki Y."/>
            <person name="Kagoshima H."/>
            <person name="Schijlen E."/>
            <person name="Tajeshwar N."/>
            <person name="Catarino B."/>
            <person name="Hetherington A.J."/>
            <person name="Saltykova A."/>
            <person name="Bonnot C."/>
            <person name="Breuninger H."/>
            <person name="Symeonidi A."/>
            <person name="Radhakrishnan G.V."/>
            <person name="Van Nieuwerburgh F."/>
            <person name="Deforce D."/>
            <person name="Chang C."/>
            <person name="Karol K.G."/>
            <person name="Hedrich R."/>
            <person name="Ulvskov P."/>
            <person name="Glockner G."/>
            <person name="Delwiche C.F."/>
            <person name="Petrasek J."/>
            <person name="Van de Peer Y."/>
            <person name="Friml J."/>
            <person name="Beilby M."/>
            <person name="Dolan L."/>
            <person name="Kohara Y."/>
            <person name="Sugano S."/>
            <person name="Fujiyama A."/>
            <person name="Delaux P.-M."/>
            <person name="Quint M."/>
            <person name="TheiBen G."/>
            <person name="Hagemann M."/>
            <person name="Harholt J."/>
            <person name="Dunand C."/>
            <person name="Zachgo S."/>
            <person name="Langdale J."/>
            <person name="Maumus F."/>
            <person name="Straeten D.V.D."/>
            <person name="Gould S.B."/>
            <person name="Rensing S.A."/>
        </authorList>
    </citation>
    <scope>NUCLEOTIDE SEQUENCE [LARGE SCALE GENOMIC DNA]</scope>
    <source>
        <strain evidence="1 2">S276</strain>
    </source>
</reference>
<dbReference type="InterPro" id="IPR023214">
    <property type="entry name" value="HAD_sf"/>
</dbReference>
<protein>
    <submittedName>
        <fullName evidence="1">Uncharacterized protein</fullName>
    </submittedName>
</protein>
<comment type="caution">
    <text evidence="1">The sequence shown here is derived from an EMBL/GenBank/DDBJ whole genome shotgun (WGS) entry which is preliminary data.</text>
</comment>
<dbReference type="PANTHER" id="PTHR19288:SF46">
    <property type="entry name" value="HALOACID DEHALOGENASE-LIKE HYDROLASE DOMAIN-CONTAINING PROTEIN 2"/>
    <property type="match status" value="1"/>
</dbReference>
<dbReference type="GO" id="GO:0005737">
    <property type="term" value="C:cytoplasm"/>
    <property type="evidence" value="ECO:0007669"/>
    <property type="project" value="TreeGrafter"/>
</dbReference>
<dbReference type="Pfam" id="PF13242">
    <property type="entry name" value="Hydrolase_like"/>
    <property type="match status" value="1"/>
</dbReference>
<evidence type="ECO:0000313" key="1">
    <source>
        <dbReference type="EMBL" id="GBG90380.1"/>
    </source>
</evidence>